<organism evidence="8 9">
    <name type="scientific">Candidatus Iainarchaeum sp</name>
    <dbReference type="NCBI Taxonomy" id="3101447"/>
    <lineage>
        <taxon>Archaea</taxon>
        <taxon>Candidatus Iainarchaeota</taxon>
        <taxon>Candidatus Iainarchaeia</taxon>
        <taxon>Candidatus Iainarchaeales</taxon>
        <taxon>Candidatus Iainarchaeaceae</taxon>
        <taxon>Candidatus Iainarchaeum</taxon>
    </lineage>
</organism>
<evidence type="ECO:0000256" key="5">
    <source>
        <dbReference type="HAMAP-Rule" id="MF_00291"/>
    </source>
</evidence>
<feature type="region of interest" description="Disordered" evidence="7">
    <location>
        <begin position="204"/>
        <end position="227"/>
    </location>
</feature>
<dbReference type="Pfam" id="PF00318">
    <property type="entry name" value="Ribosomal_S2"/>
    <property type="match status" value="2"/>
</dbReference>
<evidence type="ECO:0000256" key="6">
    <source>
        <dbReference type="RuleBase" id="RU003631"/>
    </source>
</evidence>
<dbReference type="InterPro" id="IPR023454">
    <property type="entry name" value="Ribosomal_uS2_arc"/>
</dbReference>
<gene>
    <name evidence="5" type="primary">rps2</name>
    <name evidence="8" type="ORF">JW744_05290</name>
</gene>
<dbReference type="FunFam" id="3.40.50.10490:FF:000030">
    <property type="entry name" value="30S ribosomal protein S2"/>
    <property type="match status" value="1"/>
</dbReference>
<name>A0A938YY72_9ARCH</name>
<sequence length="227" mass="25899">MSEKEEKKSHLIELDKYLKTGSHIGTKFKTGDMQKYIFKQRKDGLRVLDVSTIDERIRAVASFLSRFEPSKVIAISRKVYGQQPVKEFSEAIGAKAMTARFVPGTFTNPSAKGFVEPGVIIVADPESDKQAIEESVKLRIPVVGLCSTNNYLRNIDVAIPINNKGRKSIALVFFLLAREILKEQGKIKKDTDFKKEPEDFEYKLQEGAEEAEETETKRPKFRRKERR</sequence>
<dbReference type="InterPro" id="IPR018130">
    <property type="entry name" value="Ribosomal_uS2_CS"/>
</dbReference>
<comment type="similarity">
    <text evidence="1 5 6">Belongs to the universal ribosomal protein uS2 family.</text>
</comment>
<dbReference type="PROSITE" id="PS00963">
    <property type="entry name" value="RIBOSOMAL_S2_2"/>
    <property type="match status" value="1"/>
</dbReference>
<protein>
    <recommendedName>
        <fullName evidence="4 5">Small ribosomal subunit protein uS2</fullName>
    </recommendedName>
</protein>
<dbReference type="Gene3D" id="3.40.50.10490">
    <property type="entry name" value="Glucose-6-phosphate isomerase like protein, domain 1"/>
    <property type="match status" value="1"/>
</dbReference>
<dbReference type="NCBIfam" id="TIGR01012">
    <property type="entry name" value="uS2_euk_arch"/>
    <property type="match status" value="1"/>
</dbReference>
<dbReference type="InterPro" id="IPR023591">
    <property type="entry name" value="Ribosomal_uS2_flav_dom_sf"/>
</dbReference>
<evidence type="ECO:0000313" key="8">
    <source>
        <dbReference type="EMBL" id="MBN2067856.1"/>
    </source>
</evidence>
<proteinExistence type="inferred from homology"/>
<evidence type="ECO:0000256" key="1">
    <source>
        <dbReference type="ARBA" id="ARBA00006242"/>
    </source>
</evidence>
<keyword evidence="3 5" id="KW-0687">Ribonucleoprotein</keyword>
<dbReference type="EMBL" id="JAFGDB010000093">
    <property type="protein sequence ID" value="MBN2067856.1"/>
    <property type="molecule type" value="Genomic_DNA"/>
</dbReference>
<dbReference type="Proteomes" id="UP000809243">
    <property type="component" value="Unassembled WGS sequence"/>
</dbReference>
<dbReference type="GO" id="GO:0015935">
    <property type="term" value="C:small ribosomal subunit"/>
    <property type="evidence" value="ECO:0007669"/>
    <property type="project" value="InterPro"/>
</dbReference>
<dbReference type="GO" id="GO:0003735">
    <property type="term" value="F:structural constituent of ribosome"/>
    <property type="evidence" value="ECO:0007669"/>
    <property type="project" value="InterPro"/>
</dbReference>
<evidence type="ECO:0000256" key="3">
    <source>
        <dbReference type="ARBA" id="ARBA00023274"/>
    </source>
</evidence>
<comment type="caution">
    <text evidence="8">The sequence shown here is derived from an EMBL/GenBank/DDBJ whole genome shotgun (WGS) entry which is preliminary data.</text>
</comment>
<evidence type="ECO:0000256" key="2">
    <source>
        <dbReference type="ARBA" id="ARBA00022980"/>
    </source>
</evidence>
<evidence type="ECO:0000313" key="9">
    <source>
        <dbReference type="Proteomes" id="UP000809243"/>
    </source>
</evidence>
<dbReference type="AlphaFoldDB" id="A0A938YY72"/>
<dbReference type="PANTHER" id="PTHR11489">
    <property type="entry name" value="40S RIBOSOMAL PROTEIN SA"/>
    <property type="match status" value="1"/>
</dbReference>
<dbReference type="SUPFAM" id="SSF52313">
    <property type="entry name" value="Ribosomal protein S2"/>
    <property type="match status" value="1"/>
</dbReference>
<dbReference type="PRINTS" id="PR00395">
    <property type="entry name" value="RIBOSOMALS2"/>
</dbReference>
<dbReference type="InterPro" id="IPR001865">
    <property type="entry name" value="Ribosomal_uS2"/>
</dbReference>
<keyword evidence="2 5" id="KW-0689">Ribosomal protein</keyword>
<dbReference type="InterPro" id="IPR005707">
    <property type="entry name" value="Ribosomal_uS2_euk/arc"/>
</dbReference>
<accession>A0A938YY72</accession>
<evidence type="ECO:0000256" key="4">
    <source>
        <dbReference type="ARBA" id="ARBA00035256"/>
    </source>
</evidence>
<reference evidence="8" key="1">
    <citation type="submission" date="2021-01" db="EMBL/GenBank/DDBJ databases">
        <title>Active Sulfur Cycling in an Early Earth Analoge.</title>
        <authorList>
            <person name="Hahn C.R."/>
            <person name="Youssef N.H."/>
            <person name="Elshahed M."/>
        </authorList>
    </citation>
    <scope>NUCLEOTIDE SEQUENCE</scope>
    <source>
        <strain evidence="8">Zod_Metabat.1151</strain>
    </source>
</reference>
<dbReference type="PROSITE" id="PS00962">
    <property type="entry name" value="RIBOSOMAL_S2_1"/>
    <property type="match status" value="1"/>
</dbReference>
<dbReference type="HAMAP" id="MF_00291_A">
    <property type="entry name" value="Ribosomal_uS2_A"/>
    <property type="match status" value="1"/>
</dbReference>
<evidence type="ECO:0000256" key="7">
    <source>
        <dbReference type="SAM" id="MobiDB-lite"/>
    </source>
</evidence>
<dbReference type="GO" id="GO:0006412">
    <property type="term" value="P:translation"/>
    <property type="evidence" value="ECO:0007669"/>
    <property type="project" value="UniProtKB-UniRule"/>
</dbReference>